<gene>
    <name evidence="1" type="ORF">LAU_0200</name>
</gene>
<dbReference type="InterPro" id="IPR036770">
    <property type="entry name" value="Ankyrin_rpt-contain_sf"/>
</dbReference>
<accession>F2WLC8</accession>
<dbReference type="RefSeq" id="YP_004347163.1">
    <property type="nucleotide sequence ID" value="NC_015326.1"/>
</dbReference>
<reference evidence="1 2" key="1">
    <citation type="journal article" date="2011" name="Environ. Microbiol.">
        <title>Lausannevirus, a giant amoebal virus encoding histone doublets.</title>
        <authorList>
            <person name="Thomas V."/>
            <person name="Bertelli C."/>
            <person name="Collyn F."/>
            <person name="Casson N."/>
            <person name="Telenti A."/>
            <person name="Goesmann A."/>
            <person name="Croxatto A."/>
            <person name="Greub G."/>
        </authorList>
    </citation>
    <scope>NUCLEOTIDE SEQUENCE [LARGE SCALE GENOMIC DNA]</scope>
    <source>
        <strain evidence="1">7715</strain>
    </source>
</reference>
<dbReference type="KEGG" id="vg:10399783"/>
<evidence type="ECO:0000313" key="2">
    <source>
        <dbReference type="Proteomes" id="UP000203366"/>
    </source>
</evidence>
<organism evidence="1 2">
    <name type="scientific">Lausannevirus</name>
    <dbReference type="NCBI Taxonomy" id="999883"/>
    <lineage>
        <taxon>Viruses</taxon>
        <taxon>Varidnaviria</taxon>
        <taxon>Bamfordvirae</taxon>
        <taxon>Nucleocytoviricota</taxon>
        <taxon>Megaviricetes</taxon>
        <taxon>Pimascovirales</taxon>
        <taxon>Pimascovirales incertae sedis</taxon>
        <taxon>Marseilleviridae</taxon>
        <taxon>Losannavirus</taxon>
        <taxon>Losannavirus lausannense</taxon>
    </lineage>
</organism>
<proteinExistence type="predicted"/>
<dbReference type="GeneID" id="10399783"/>
<keyword evidence="2" id="KW-1185">Reference proteome</keyword>
<dbReference type="EMBL" id="HQ113105">
    <property type="protein sequence ID" value="AEA07051.1"/>
    <property type="molecule type" value="Genomic_DNA"/>
</dbReference>
<sequence length="360" mass="42202">MKQAWFIHTIIFTMESFVFGVSELREHILSFLDANEVFMSSFVSSEFRETYLLRKDWKMRDENIIVFETVEHGTISAVRFLFEKLKYPPCDTLFDYAICSQNTKIHNYLWNMGCRPNHRHFDGLCSSGNIKNISWLWSRGIRPMRKGFWVWMAVTKGNLHVLRWFKKRGVYIPKQYVAELAVKYDQRRILDWCISVYNKLDKKALSKISLTFLSLEMVKRFWSHRPHKNKVSCLVLDNGDPRVIRFVWEQGVEFSQLDLECVISNGRIGSIVFLSQNIEHERDSLFRIAAYECNINAMECLLSLGYVPDESCFMAAVDGTVSCLDWLLKKNCPVPSDFVYQLKRNYNTAAIAWAKENGLE</sequence>
<evidence type="ECO:0000313" key="1">
    <source>
        <dbReference type="EMBL" id="AEA07051.1"/>
    </source>
</evidence>
<name>F2WLC8_9VIRU</name>
<dbReference type="Proteomes" id="UP000203366">
    <property type="component" value="Segment"/>
</dbReference>
<dbReference type="Gene3D" id="1.25.40.20">
    <property type="entry name" value="Ankyrin repeat-containing domain"/>
    <property type="match status" value="1"/>
</dbReference>
<protein>
    <submittedName>
        <fullName evidence="1">Putative ankyrin repeat protein</fullName>
    </submittedName>
</protein>
<dbReference type="SUPFAM" id="SSF48403">
    <property type="entry name" value="Ankyrin repeat"/>
    <property type="match status" value="1"/>
</dbReference>